<feature type="region of interest" description="Disordered" evidence="1">
    <location>
        <begin position="22"/>
        <end position="131"/>
    </location>
</feature>
<keyword evidence="3" id="KW-1185">Reference proteome</keyword>
<proteinExistence type="predicted"/>
<feature type="region of interest" description="Disordered" evidence="1">
    <location>
        <begin position="150"/>
        <end position="173"/>
    </location>
</feature>
<evidence type="ECO:0000313" key="2">
    <source>
        <dbReference type="EMBL" id="CAI9101593.1"/>
    </source>
</evidence>
<gene>
    <name evidence="2" type="ORF">OLC1_LOCUS11148</name>
</gene>
<feature type="compositionally biased region" description="Basic and acidic residues" evidence="1">
    <location>
        <begin position="39"/>
        <end position="67"/>
    </location>
</feature>
<protein>
    <submittedName>
        <fullName evidence="2">OLC1v1038957C1</fullName>
    </submittedName>
</protein>
<feature type="region of interest" description="Disordered" evidence="1">
    <location>
        <begin position="296"/>
        <end position="323"/>
    </location>
</feature>
<dbReference type="Proteomes" id="UP001161247">
    <property type="component" value="Chromosome 4"/>
</dbReference>
<feature type="region of interest" description="Disordered" evidence="1">
    <location>
        <begin position="486"/>
        <end position="526"/>
    </location>
</feature>
<evidence type="ECO:0000256" key="1">
    <source>
        <dbReference type="SAM" id="MobiDB-lite"/>
    </source>
</evidence>
<organism evidence="2 3">
    <name type="scientific">Oldenlandia corymbosa var. corymbosa</name>
    <dbReference type="NCBI Taxonomy" id="529605"/>
    <lineage>
        <taxon>Eukaryota</taxon>
        <taxon>Viridiplantae</taxon>
        <taxon>Streptophyta</taxon>
        <taxon>Embryophyta</taxon>
        <taxon>Tracheophyta</taxon>
        <taxon>Spermatophyta</taxon>
        <taxon>Magnoliopsida</taxon>
        <taxon>eudicotyledons</taxon>
        <taxon>Gunneridae</taxon>
        <taxon>Pentapetalae</taxon>
        <taxon>asterids</taxon>
        <taxon>lamiids</taxon>
        <taxon>Gentianales</taxon>
        <taxon>Rubiaceae</taxon>
        <taxon>Rubioideae</taxon>
        <taxon>Spermacoceae</taxon>
        <taxon>Hedyotis-Oldenlandia complex</taxon>
        <taxon>Oldenlandia</taxon>
    </lineage>
</organism>
<dbReference type="EMBL" id="OX459121">
    <property type="protein sequence ID" value="CAI9101593.1"/>
    <property type="molecule type" value="Genomic_DNA"/>
</dbReference>
<name>A0AAV1D423_OLDCO</name>
<feature type="compositionally biased region" description="Basic residues" evidence="1">
    <location>
        <begin position="121"/>
        <end position="130"/>
    </location>
</feature>
<sequence>MDQFDRVSQGELKALEVGVLGRIPTAPPFPPLSNSRYCTRRDKQQVRNRMEELEIPARVKDEEEKGHGFGRQFHSPPGFERKKDSSVSNRLKLAPPRQNGDSSLVTPMPHPNLEGEEGLHRKSAQPKRTSHRDEMFVNDLLALHQPANKKSPICKKTPVGHGSSQRSYTSPGFERKNDYQAANSMHRGNGIQSPQQGAPLFANVAIIPDPVFEGHEEFQIRHHPSTQPKSSTDYASTWQPSSAIFGYPSSRTAYNGNYQYPQLPHEIYSQAKQSNYLYPLFPHELYSQKQTHEATIGNNGMSTRSSLPGSRNPNCSSAESPSFDSVIQVSKSPGKLTQEINGYTDQPKDVLLSFQRLKNCIGGLPEDIRQLVSPLVSECHDKLVSHVLRTASLEIEVGKNNAKENEPKFVSSKKATQLTEQQPVMEESSGSDEIDVNEAANLLSEKSSVEKKKWIEEADLQSGEEASVTEESSLVLSFLLEEDQLISDDTAGKGSDEESESWTGSSKGEDDDWVSQTWDEGEVSTHEDHAQLVVDWVCI</sequence>
<accession>A0AAV1D423</accession>
<reference evidence="2" key="1">
    <citation type="submission" date="2023-03" db="EMBL/GenBank/DDBJ databases">
        <authorList>
            <person name="Julca I."/>
        </authorList>
    </citation>
    <scope>NUCLEOTIDE SEQUENCE</scope>
</reference>
<feature type="region of interest" description="Disordered" evidence="1">
    <location>
        <begin position="404"/>
        <end position="434"/>
    </location>
</feature>
<evidence type="ECO:0000313" key="3">
    <source>
        <dbReference type="Proteomes" id="UP001161247"/>
    </source>
</evidence>
<feature type="compositionally biased region" description="Polar residues" evidence="1">
    <location>
        <begin position="413"/>
        <end position="422"/>
    </location>
</feature>
<dbReference type="AlphaFoldDB" id="A0AAV1D423"/>